<evidence type="ECO:0000256" key="1">
    <source>
        <dbReference type="SAM" id="MobiDB-lite"/>
    </source>
</evidence>
<protein>
    <submittedName>
        <fullName evidence="2">Uncharacterized protein</fullName>
    </submittedName>
</protein>
<proteinExistence type="predicted"/>
<dbReference type="AlphaFoldDB" id="A0A6N8IUK9"/>
<accession>A0A6N8IUK9</accession>
<organism evidence="2 3">
    <name type="scientific">Ramlibacter pinisoli</name>
    <dbReference type="NCBI Taxonomy" id="2682844"/>
    <lineage>
        <taxon>Bacteria</taxon>
        <taxon>Pseudomonadati</taxon>
        <taxon>Pseudomonadota</taxon>
        <taxon>Betaproteobacteria</taxon>
        <taxon>Burkholderiales</taxon>
        <taxon>Comamonadaceae</taxon>
        <taxon>Ramlibacter</taxon>
    </lineage>
</organism>
<evidence type="ECO:0000313" key="3">
    <source>
        <dbReference type="Proteomes" id="UP000469385"/>
    </source>
</evidence>
<dbReference type="EMBL" id="WSEL01000006">
    <property type="protein sequence ID" value="MVQ30498.1"/>
    <property type="molecule type" value="Genomic_DNA"/>
</dbReference>
<feature type="region of interest" description="Disordered" evidence="1">
    <location>
        <begin position="39"/>
        <end position="113"/>
    </location>
</feature>
<reference evidence="2 3" key="1">
    <citation type="submission" date="2019-12" db="EMBL/GenBank/DDBJ databases">
        <authorList>
            <person name="Huq M.A."/>
        </authorList>
    </citation>
    <scope>NUCLEOTIDE SEQUENCE [LARGE SCALE GENOMIC DNA]</scope>
    <source>
        <strain evidence="2 3">MAH-25</strain>
    </source>
</reference>
<evidence type="ECO:0000313" key="2">
    <source>
        <dbReference type="EMBL" id="MVQ30498.1"/>
    </source>
</evidence>
<dbReference type="RefSeq" id="WP_157398627.1">
    <property type="nucleotide sequence ID" value="NZ_WSEL01000006.1"/>
</dbReference>
<sequence length="113" mass="12785">MQADQLKERINRIEQCADDAKRAVQAGSVPPELRQQVDQLHQQARQAKQDCDSQQQMGQSQDKMRQQVMQLEQTADRAKQACSTASNLDPQAKQAVQRAHDEISSLKKQIQMG</sequence>
<gene>
    <name evidence="2" type="ORF">GON04_13635</name>
</gene>
<comment type="caution">
    <text evidence="2">The sequence shown here is derived from an EMBL/GenBank/DDBJ whole genome shotgun (WGS) entry which is preliminary data.</text>
</comment>
<dbReference type="Proteomes" id="UP000469385">
    <property type="component" value="Unassembled WGS sequence"/>
</dbReference>
<feature type="compositionally biased region" description="Polar residues" evidence="1">
    <location>
        <begin position="39"/>
        <end position="73"/>
    </location>
</feature>
<keyword evidence="3" id="KW-1185">Reference proteome</keyword>
<name>A0A6N8IUK9_9BURK</name>